<reference evidence="1" key="2">
    <citation type="journal article" date="2022" name="New Phytol.">
        <title>Evolutionary transition to the ectomycorrhizal habit in the genomes of a hyperdiverse lineage of mushroom-forming fungi.</title>
        <authorList>
            <person name="Looney B."/>
            <person name="Miyauchi S."/>
            <person name="Morin E."/>
            <person name="Drula E."/>
            <person name="Courty P.E."/>
            <person name="Kohler A."/>
            <person name="Kuo A."/>
            <person name="LaButti K."/>
            <person name="Pangilinan J."/>
            <person name="Lipzen A."/>
            <person name="Riley R."/>
            <person name="Andreopoulos W."/>
            <person name="He G."/>
            <person name="Johnson J."/>
            <person name="Nolan M."/>
            <person name="Tritt A."/>
            <person name="Barry K.W."/>
            <person name="Grigoriev I.V."/>
            <person name="Nagy L.G."/>
            <person name="Hibbett D."/>
            <person name="Henrissat B."/>
            <person name="Matheny P.B."/>
            <person name="Labbe J."/>
            <person name="Martin F.M."/>
        </authorList>
    </citation>
    <scope>NUCLEOTIDE SEQUENCE</scope>
    <source>
        <strain evidence="1">FP105234-sp</strain>
    </source>
</reference>
<protein>
    <submittedName>
        <fullName evidence="1">Uncharacterized protein</fullName>
    </submittedName>
</protein>
<comment type="caution">
    <text evidence="1">The sequence shown here is derived from an EMBL/GenBank/DDBJ whole genome shotgun (WGS) entry which is preliminary data.</text>
</comment>
<dbReference type="EMBL" id="MU275912">
    <property type="protein sequence ID" value="KAI0047044.1"/>
    <property type="molecule type" value="Genomic_DNA"/>
</dbReference>
<dbReference type="Proteomes" id="UP000814033">
    <property type="component" value="Unassembled WGS sequence"/>
</dbReference>
<accession>A0ACB8RS92</accession>
<keyword evidence="2" id="KW-1185">Reference proteome</keyword>
<name>A0ACB8RS92_9AGAM</name>
<organism evidence="1 2">
    <name type="scientific">Auriscalpium vulgare</name>
    <dbReference type="NCBI Taxonomy" id="40419"/>
    <lineage>
        <taxon>Eukaryota</taxon>
        <taxon>Fungi</taxon>
        <taxon>Dikarya</taxon>
        <taxon>Basidiomycota</taxon>
        <taxon>Agaricomycotina</taxon>
        <taxon>Agaricomycetes</taxon>
        <taxon>Russulales</taxon>
        <taxon>Auriscalpiaceae</taxon>
        <taxon>Auriscalpium</taxon>
    </lineage>
</organism>
<evidence type="ECO:0000313" key="1">
    <source>
        <dbReference type="EMBL" id="KAI0047044.1"/>
    </source>
</evidence>
<sequence>MLSHKFSLLFLLVCVLALSAAAAPNPALKQYQMKRGDATKSSAKRAPAPSAFRRAPVPSGI</sequence>
<gene>
    <name evidence="1" type="ORF">FA95DRAFT_1606402</name>
</gene>
<reference evidence="1" key="1">
    <citation type="submission" date="2021-02" db="EMBL/GenBank/DDBJ databases">
        <authorList>
            <consortium name="DOE Joint Genome Institute"/>
            <person name="Ahrendt S."/>
            <person name="Looney B.P."/>
            <person name="Miyauchi S."/>
            <person name="Morin E."/>
            <person name="Drula E."/>
            <person name="Courty P.E."/>
            <person name="Chicoki N."/>
            <person name="Fauchery L."/>
            <person name="Kohler A."/>
            <person name="Kuo A."/>
            <person name="Labutti K."/>
            <person name="Pangilinan J."/>
            <person name="Lipzen A."/>
            <person name="Riley R."/>
            <person name="Andreopoulos W."/>
            <person name="He G."/>
            <person name="Johnson J."/>
            <person name="Barry K.W."/>
            <person name="Grigoriev I.V."/>
            <person name="Nagy L."/>
            <person name="Hibbett D."/>
            <person name="Henrissat B."/>
            <person name="Matheny P.B."/>
            <person name="Labbe J."/>
            <person name="Martin F."/>
        </authorList>
    </citation>
    <scope>NUCLEOTIDE SEQUENCE</scope>
    <source>
        <strain evidence="1">FP105234-sp</strain>
    </source>
</reference>
<evidence type="ECO:0000313" key="2">
    <source>
        <dbReference type="Proteomes" id="UP000814033"/>
    </source>
</evidence>
<proteinExistence type="predicted"/>